<accession>A0A380TGP2</accession>
<proteinExistence type="predicted"/>
<evidence type="ECO:0000259" key="1">
    <source>
        <dbReference type="Pfam" id="PF13472"/>
    </source>
</evidence>
<dbReference type="AlphaFoldDB" id="A0A380TGP2"/>
<evidence type="ECO:0000313" key="3">
    <source>
        <dbReference type="EMBL" id="SUS07177.1"/>
    </source>
</evidence>
<dbReference type="EMBL" id="UIDG01000327">
    <property type="protein sequence ID" value="SUS07177.1"/>
    <property type="molecule type" value="Genomic_DNA"/>
</dbReference>
<dbReference type="Gene3D" id="3.40.50.1110">
    <property type="entry name" value="SGNH hydrolase"/>
    <property type="match status" value="1"/>
</dbReference>
<dbReference type="InterPro" id="IPR013830">
    <property type="entry name" value="SGNH_hydro"/>
</dbReference>
<dbReference type="Pfam" id="PF13472">
    <property type="entry name" value="Lipase_GDSL_2"/>
    <property type="match status" value="1"/>
</dbReference>
<name>A0A380TGP2_9ZZZZ</name>
<dbReference type="EMBL" id="UIDG01000110">
    <property type="protein sequence ID" value="SUS05521.1"/>
    <property type="molecule type" value="Genomic_DNA"/>
</dbReference>
<gene>
    <name evidence="2" type="ORF">DF3PB_1980006</name>
    <name evidence="3" type="ORF">DF3PB_3930004</name>
</gene>
<feature type="domain" description="SGNH hydrolase-type esterase" evidence="1">
    <location>
        <begin position="37"/>
        <end position="186"/>
    </location>
</feature>
<sequence length="227" mass="25018">MPSWFDDEVAALAHRTRARQGEDKLILFYGSSTFTLWSDIEAHFPAHNVLNHGFGGAPLGDCLEYFDRLVTPFRPSAIVLYAGDNDLDNGASPEAVIALLKGLLARKRACLGAVPLGYVSIKVSRQRLHFMHTIGYTNKLAERLLADAEDAAFVDFTRRLTGRGYHLWQDYFTHDPLHMNPAGYRVLGKTIDEYIGRLEADYGPLSVRATAAAPKWAAPLEGGNGAS</sequence>
<protein>
    <recommendedName>
        <fullName evidence="1">SGNH hydrolase-type esterase domain-containing protein</fullName>
    </recommendedName>
</protein>
<evidence type="ECO:0000313" key="2">
    <source>
        <dbReference type="EMBL" id="SUS05521.1"/>
    </source>
</evidence>
<reference evidence="3" key="1">
    <citation type="submission" date="2018-07" db="EMBL/GenBank/DDBJ databases">
        <authorList>
            <person name="Quirk P.G."/>
            <person name="Krulwich T.A."/>
        </authorList>
    </citation>
    <scope>NUCLEOTIDE SEQUENCE</scope>
</reference>
<dbReference type="InterPro" id="IPR036514">
    <property type="entry name" value="SGNH_hydro_sf"/>
</dbReference>
<organism evidence="3">
    <name type="scientific">metagenome</name>
    <dbReference type="NCBI Taxonomy" id="256318"/>
    <lineage>
        <taxon>unclassified sequences</taxon>
        <taxon>metagenomes</taxon>
    </lineage>
</organism>
<dbReference type="SUPFAM" id="SSF52266">
    <property type="entry name" value="SGNH hydrolase"/>
    <property type="match status" value="1"/>
</dbReference>